<feature type="transmembrane region" description="Helical" evidence="19">
    <location>
        <begin position="181"/>
        <end position="198"/>
    </location>
</feature>
<evidence type="ECO:0000256" key="5">
    <source>
        <dbReference type="ARBA" id="ARBA00022603"/>
    </source>
</evidence>
<evidence type="ECO:0000256" key="2">
    <source>
        <dbReference type="ARBA" id="ARBA00005801"/>
    </source>
</evidence>
<feature type="domain" description="Prepilin type IV endopeptidase peptidase" evidence="20">
    <location>
        <begin position="127"/>
        <end position="239"/>
    </location>
</feature>
<dbReference type="GO" id="GO:0005886">
    <property type="term" value="C:plasma membrane"/>
    <property type="evidence" value="ECO:0007669"/>
    <property type="project" value="UniProtKB-SubCell"/>
</dbReference>
<evidence type="ECO:0000259" key="21">
    <source>
        <dbReference type="Pfam" id="PF06750"/>
    </source>
</evidence>
<evidence type="ECO:0000256" key="6">
    <source>
        <dbReference type="ARBA" id="ARBA00022670"/>
    </source>
</evidence>
<keyword evidence="5 18" id="KW-0489">Methyltransferase</keyword>
<evidence type="ECO:0000256" key="19">
    <source>
        <dbReference type="SAM" id="Phobius"/>
    </source>
</evidence>
<comment type="subcellular location">
    <subcellularLocation>
        <location evidence="1">Cell inner membrane</location>
        <topology evidence="1">Multi-pass membrane protein</topology>
    </subcellularLocation>
    <subcellularLocation>
        <location evidence="18">Cell membrane</location>
        <topology evidence="18">Multi-pass membrane protein</topology>
    </subcellularLocation>
</comment>
<dbReference type="InterPro" id="IPR014032">
    <property type="entry name" value="Peptidase_A24A_bac"/>
</dbReference>
<dbReference type="EC" id="2.1.1.-" evidence="18"/>
<evidence type="ECO:0000256" key="7">
    <source>
        <dbReference type="ARBA" id="ARBA00022679"/>
    </source>
</evidence>
<evidence type="ECO:0000256" key="3">
    <source>
        <dbReference type="ARBA" id="ARBA00022475"/>
    </source>
</evidence>
<keyword evidence="10 18" id="KW-0378">Hydrolase</keyword>
<keyword evidence="4" id="KW-0997">Cell inner membrane</keyword>
<keyword evidence="12 19" id="KW-0472">Membrane</keyword>
<dbReference type="PANTHER" id="PTHR30487:SF0">
    <property type="entry name" value="PREPILIN LEADER PEPTIDASE_N-METHYLTRANSFERASE-RELATED"/>
    <property type="match status" value="1"/>
</dbReference>
<keyword evidence="9 18" id="KW-0812">Transmembrane</keyword>
<evidence type="ECO:0000256" key="9">
    <source>
        <dbReference type="ARBA" id="ARBA00022692"/>
    </source>
</evidence>
<evidence type="ECO:0000313" key="22">
    <source>
        <dbReference type="EMBL" id="KRO73279.1"/>
    </source>
</evidence>
<dbReference type="EMBL" id="LIBB01000013">
    <property type="protein sequence ID" value="KRO73279.1"/>
    <property type="molecule type" value="Genomic_DNA"/>
</dbReference>
<dbReference type="GO" id="GO:0032259">
    <property type="term" value="P:methylation"/>
    <property type="evidence" value="ECO:0007669"/>
    <property type="project" value="UniProtKB-KW"/>
</dbReference>
<evidence type="ECO:0000256" key="4">
    <source>
        <dbReference type="ARBA" id="ARBA00022519"/>
    </source>
</evidence>
<dbReference type="Pfam" id="PF06750">
    <property type="entry name" value="A24_N_bact"/>
    <property type="match status" value="1"/>
</dbReference>
<evidence type="ECO:0000256" key="8">
    <source>
        <dbReference type="ARBA" id="ARBA00022691"/>
    </source>
</evidence>
<dbReference type="AlphaFoldDB" id="A0A0R2SEI9"/>
<dbReference type="GO" id="GO:0004190">
    <property type="term" value="F:aspartic-type endopeptidase activity"/>
    <property type="evidence" value="ECO:0007669"/>
    <property type="project" value="UniProtKB-EC"/>
</dbReference>
<evidence type="ECO:0000256" key="18">
    <source>
        <dbReference type="RuleBase" id="RU003794"/>
    </source>
</evidence>
<dbReference type="InterPro" id="IPR050882">
    <property type="entry name" value="Prepilin_peptidase/N-MTase"/>
</dbReference>
<keyword evidence="13 18" id="KW-0511">Multifunctional enzyme</keyword>
<evidence type="ECO:0000256" key="15">
    <source>
        <dbReference type="ARBA" id="ARBA00067082"/>
    </source>
</evidence>
<dbReference type="EC" id="3.4.23.43" evidence="15 18"/>
<feature type="transmembrane region" description="Helical" evidence="19">
    <location>
        <begin position="101"/>
        <end position="134"/>
    </location>
</feature>
<sequence>MTLASALVSNPTLFLGFVALLGLLVGSFINVIVYRLPIMLERAWQSSELPTEAFNLAVPRSHCPSCAQQLSASENVPVVSFLFLRGRCRHCKSRISARYPLVEIAASVASILVAMTFGFTASTLAFLAFAWFLLALSLIDLDHHLLPDDLTLPLLWLGLLVSAFNLGLPGVSLFDAVIGAAAGYMTLWSLFWAFLLVTGKEGLGYGDFKLLAALGAWLGWQAILPVLLLASLAGAVIGLILIVFGGRERSAPLPFGPFLAAAGFVMLIWGPQALALYGTLFAPH</sequence>
<gene>
    <name evidence="22" type="ORF">ABR69_07310</name>
</gene>
<evidence type="ECO:0000256" key="10">
    <source>
        <dbReference type="ARBA" id="ARBA00022801"/>
    </source>
</evidence>
<comment type="caution">
    <text evidence="22">The sequence shown here is derived from an EMBL/GenBank/DDBJ whole genome shotgun (WGS) entry which is preliminary data.</text>
</comment>
<evidence type="ECO:0000256" key="1">
    <source>
        <dbReference type="ARBA" id="ARBA00004429"/>
    </source>
</evidence>
<proteinExistence type="inferred from homology"/>
<comment type="catalytic activity">
    <reaction evidence="14 18">
        <text>Typically cleaves a -Gly-|-Phe- bond to release an N-terminal, basic peptide of 5-8 residues from type IV prepilin, and then N-methylates the new N-terminal amino group, the methyl donor being S-adenosyl-L-methionine.</text>
        <dbReference type="EC" id="3.4.23.43"/>
    </reaction>
</comment>
<feature type="transmembrane region" description="Helical" evidence="19">
    <location>
        <begin position="12"/>
        <end position="34"/>
    </location>
</feature>
<evidence type="ECO:0000256" key="17">
    <source>
        <dbReference type="RuleBase" id="RU003793"/>
    </source>
</evidence>
<reference evidence="22 23" key="1">
    <citation type="submission" date="2015-10" db="EMBL/GenBank/DDBJ databases">
        <title>Metagenome-Assembled Genomes uncover a global brackish microbiome.</title>
        <authorList>
            <person name="Hugerth L.W."/>
            <person name="Larsson J."/>
            <person name="Alneberg J."/>
            <person name="Lindh M.V."/>
            <person name="Legrand C."/>
            <person name="Pinhassi J."/>
            <person name="Andersson A.F."/>
        </authorList>
    </citation>
    <scope>NUCLEOTIDE SEQUENCE [LARGE SCALE GENOMIC DNA]</scope>
    <source>
        <strain evidence="22">BACL4 MAG-120507-bin80</strain>
    </source>
</reference>
<keyword evidence="7 18" id="KW-0808">Transferase</keyword>
<keyword evidence="3" id="KW-1003">Cell membrane</keyword>
<evidence type="ECO:0000256" key="11">
    <source>
        <dbReference type="ARBA" id="ARBA00022989"/>
    </source>
</evidence>
<dbReference type="Gene3D" id="1.20.120.1220">
    <property type="match status" value="1"/>
</dbReference>
<evidence type="ECO:0000256" key="16">
    <source>
        <dbReference type="ARBA" id="ARBA00071870"/>
    </source>
</evidence>
<dbReference type="GO" id="GO:0008168">
    <property type="term" value="F:methyltransferase activity"/>
    <property type="evidence" value="ECO:0007669"/>
    <property type="project" value="UniProtKB-KW"/>
</dbReference>
<dbReference type="Pfam" id="PF01478">
    <property type="entry name" value="Peptidase_A24"/>
    <property type="match status" value="1"/>
</dbReference>
<organism evidence="22 23">
    <name type="scientific">OM182 bacterium BACL3 MAG-120507-bin80</name>
    <dbReference type="NCBI Taxonomy" id="1655577"/>
    <lineage>
        <taxon>Bacteria</taxon>
        <taxon>Pseudomonadati</taxon>
        <taxon>Pseudomonadota</taxon>
        <taxon>Gammaproteobacteria</taxon>
        <taxon>OMG group</taxon>
        <taxon>OM182 clade</taxon>
    </lineage>
</organism>
<protein>
    <recommendedName>
        <fullName evidence="16 18">Prepilin leader peptidase/N-methyltransferase</fullName>
        <ecNumber evidence="18">2.1.1.-</ecNumber>
        <ecNumber evidence="15 18">3.4.23.43</ecNumber>
    </recommendedName>
</protein>
<evidence type="ECO:0000313" key="23">
    <source>
        <dbReference type="Proteomes" id="UP000051934"/>
    </source>
</evidence>
<dbReference type="Proteomes" id="UP000051934">
    <property type="component" value="Unassembled WGS sequence"/>
</dbReference>
<dbReference type="PRINTS" id="PR00864">
    <property type="entry name" value="PREPILNPTASE"/>
</dbReference>
<evidence type="ECO:0000259" key="20">
    <source>
        <dbReference type="Pfam" id="PF01478"/>
    </source>
</evidence>
<comment type="similarity">
    <text evidence="2 17">Belongs to the peptidase A24 family.</text>
</comment>
<name>A0A0R2SEI9_9GAMM</name>
<keyword evidence="8" id="KW-0949">S-adenosyl-L-methionine</keyword>
<dbReference type="InterPro" id="IPR010627">
    <property type="entry name" value="Prepilin_pept_A24_N"/>
</dbReference>
<feature type="transmembrane region" description="Helical" evidence="19">
    <location>
        <begin position="218"/>
        <end position="246"/>
    </location>
</feature>
<dbReference type="GO" id="GO:0006465">
    <property type="term" value="P:signal peptide processing"/>
    <property type="evidence" value="ECO:0007669"/>
    <property type="project" value="TreeGrafter"/>
</dbReference>
<keyword evidence="11 19" id="KW-1133">Transmembrane helix</keyword>
<dbReference type="FunFam" id="1.20.120.1220:FF:000001">
    <property type="entry name" value="Type 4 prepilin-like proteins leader peptide-processing enzyme"/>
    <property type="match status" value="1"/>
</dbReference>
<feature type="transmembrane region" description="Helical" evidence="19">
    <location>
        <begin position="154"/>
        <end position="174"/>
    </location>
</feature>
<dbReference type="InterPro" id="IPR000045">
    <property type="entry name" value="Prepilin_IV_endopep_pep"/>
</dbReference>
<keyword evidence="6 18" id="KW-0645">Protease</keyword>
<feature type="transmembrane region" description="Helical" evidence="19">
    <location>
        <begin position="258"/>
        <end position="282"/>
    </location>
</feature>
<feature type="domain" description="Prepilin peptidase A24 N-terminal" evidence="21">
    <location>
        <begin position="20"/>
        <end position="117"/>
    </location>
</feature>
<dbReference type="PANTHER" id="PTHR30487">
    <property type="entry name" value="TYPE 4 PREPILIN-LIKE PROTEINS LEADER PEPTIDE-PROCESSING ENZYME"/>
    <property type="match status" value="1"/>
</dbReference>
<accession>A0A0R2SEI9</accession>
<comment type="function">
    <text evidence="18">Plays an essential role in type IV pili and type II pseudopili formation by proteolytically removing the leader sequence from substrate proteins and subsequently monomethylating the alpha-amino group of the newly exposed N-terminal phenylalanine.</text>
</comment>
<evidence type="ECO:0000256" key="14">
    <source>
        <dbReference type="ARBA" id="ARBA00050401"/>
    </source>
</evidence>
<evidence type="ECO:0000256" key="12">
    <source>
        <dbReference type="ARBA" id="ARBA00023136"/>
    </source>
</evidence>
<evidence type="ECO:0000256" key="13">
    <source>
        <dbReference type="ARBA" id="ARBA00023268"/>
    </source>
</evidence>